<protein>
    <submittedName>
        <fullName evidence="1">Uncharacterized protein</fullName>
    </submittedName>
</protein>
<evidence type="ECO:0000313" key="1">
    <source>
        <dbReference type="EMBL" id="MDT0342207.1"/>
    </source>
</evidence>
<proteinExistence type="predicted"/>
<dbReference type="RefSeq" id="WP_311703331.1">
    <property type="nucleotide sequence ID" value="NZ_JAVREL010000002.1"/>
</dbReference>
<keyword evidence="2" id="KW-1185">Reference proteome</keyword>
<accession>A0ABU2MLA6</accession>
<reference evidence="2" key="1">
    <citation type="submission" date="2023-07" db="EMBL/GenBank/DDBJ databases">
        <title>30 novel species of actinomycetes from the DSMZ collection.</title>
        <authorList>
            <person name="Nouioui I."/>
        </authorList>
    </citation>
    <scope>NUCLEOTIDE SEQUENCE [LARGE SCALE GENOMIC DNA]</scope>
    <source>
        <strain evidence="2">DSM 44938</strain>
    </source>
</reference>
<gene>
    <name evidence="1" type="ORF">RM590_06125</name>
</gene>
<sequence>MARWVNVADVGDFVAIPRGRLAQVFTGVEHLSDITIAPLWPHNVLDYLRHPVVADTLAQDGVDGRKAAQ</sequence>
<evidence type="ECO:0000313" key="2">
    <source>
        <dbReference type="Proteomes" id="UP001183246"/>
    </source>
</evidence>
<dbReference type="EMBL" id="JAVREL010000002">
    <property type="protein sequence ID" value="MDT0342207.1"/>
    <property type="molecule type" value="Genomic_DNA"/>
</dbReference>
<dbReference type="Proteomes" id="UP001183246">
    <property type="component" value="Unassembled WGS sequence"/>
</dbReference>
<organism evidence="1 2">
    <name type="scientific">Streptomyces litchfieldiae</name>
    <dbReference type="NCBI Taxonomy" id="3075543"/>
    <lineage>
        <taxon>Bacteria</taxon>
        <taxon>Bacillati</taxon>
        <taxon>Actinomycetota</taxon>
        <taxon>Actinomycetes</taxon>
        <taxon>Kitasatosporales</taxon>
        <taxon>Streptomycetaceae</taxon>
        <taxon>Streptomyces</taxon>
    </lineage>
</organism>
<comment type="caution">
    <text evidence="1">The sequence shown here is derived from an EMBL/GenBank/DDBJ whole genome shotgun (WGS) entry which is preliminary data.</text>
</comment>
<name>A0ABU2MLA6_9ACTN</name>